<gene>
    <name evidence="4" type="ORF">ON753_16590</name>
</gene>
<dbReference type="Gene3D" id="3.90.180.10">
    <property type="entry name" value="Medium-chain alcohol dehydrogenases, catalytic domain"/>
    <property type="match status" value="1"/>
</dbReference>
<evidence type="ECO:0000256" key="2">
    <source>
        <dbReference type="SAM" id="MobiDB-lite"/>
    </source>
</evidence>
<dbReference type="InterPro" id="IPR050700">
    <property type="entry name" value="YIM1/Zinc_Alcohol_DH_Fams"/>
</dbReference>
<evidence type="ECO:0000313" key="4">
    <source>
        <dbReference type="EMBL" id="MCX2723973.1"/>
    </source>
</evidence>
<feature type="region of interest" description="Disordered" evidence="2">
    <location>
        <begin position="289"/>
        <end position="309"/>
    </location>
</feature>
<protein>
    <submittedName>
        <fullName evidence="4">NADP-dependent oxidoreductase</fullName>
    </submittedName>
</protein>
<dbReference type="Gene3D" id="3.40.50.720">
    <property type="entry name" value="NAD(P)-binding Rossmann-like Domain"/>
    <property type="match status" value="1"/>
</dbReference>
<dbReference type="PANTHER" id="PTHR11695:SF294">
    <property type="entry name" value="RETICULON-4-INTERACTING PROTEIN 1, MITOCHONDRIAL"/>
    <property type="match status" value="1"/>
</dbReference>
<feature type="domain" description="Enoyl reductase (ER)" evidence="3">
    <location>
        <begin position="10"/>
        <end position="305"/>
    </location>
</feature>
<reference evidence="4 5" key="1">
    <citation type="journal article" date="2016" name="Int. J. Syst. Evol. Microbiol.">
        <title>Labrenzia salina sp. nov., isolated from the rhizosphere of the halophyte Arthrocnemum macrostachyum.</title>
        <authorList>
            <person name="Camacho M."/>
            <person name="Redondo-Gomez S."/>
            <person name="Rodriguez-Llorente I."/>
            <person name="Rohde M."/>
            <person name="Sproer C."/>
            <person name="Schumann P."/>
            <person name="Klenk H.P."/>
            <person name="Montero-Calasanz M.D.C."/>
        </authorList>
    </citation>
    <scope>NUCLEOTIDE SEQUENCE [LARGE SCALE GENOMIC DNA]</scope>
    <source>
        <strain evidence="4 5">DSM 29163</strain>
    </source>
</reference>
<dbReference type="InterPro" id="IPR020843">
    <property type="entry name" value="ER"/>
</dbReference>
<dbReference type="Pfam" id="PF08240">
    <property type="entry name" value="ADH_N"/>
    <property type="match status" value="1"/>
</dbReference>
<dbReference type="PANTHER" id="PTHR11695">
    <property type="entry name" value="ALCOHOL DEHYDROGENASE RELATED"/>
    <property type="match status" value="1"/>
</dbReference>
<keyword evidence="1" id="KW-0560">Oxidoreductase</keyword>
<evidence type="ECO:0000259" key="3">
    <source>
        <dbReference type="SMART" id="SM00829"/>
    </source>
</evidence>
<organism evidence="4 5">
    <name type="scientific">Roseibium salinum</name>
    <dbReference type="NCBI Taxonomy" id="1604349"/>
    <lineage>
        <taxon>Bacteria</taxon>
        <taxon>Pseudomonadati</taxon>
        <taxon>Pseudomonadota</taxon>
        <taxon>Alphaproteobacteria</taxon>
        <taxon>Hyphomicrobiales</taxon>
        <taxon>Stappiaceae</taxon>
        <taxon>Roseibium</taxon>
    </lineage>
</organism>
<dbReference type="SUPFAM" id="SSF50129">
    <property type="entry name" value="GroES-like"/>
    <property type="match status" value="1"/>
</dbReference>
<evidence type="ECO:0000256" key="1">
    <source>
        <dbReference type="ARBA" id="ARBA00023002"/>
    </source>
</evidence>
<dbReference type="RefSeq" id="WP_265963724.1">
    <property type="nucleotide sequence ID" value="NZ_JAPEVI010000003.1"/>
</dbReference>
<dbReference type="InterPro" id="IPR013154">
    <property type="entry name" value="ADH-like_N"/>
</dbReference>
<dbReference type="InterPro" id="IPR002364">
    <property type="entry name" value="Quin_OxRdtase/zeta-crystal_CS"/>
</dbReference>
<dbReference type="CDD" id="cd05289">
    <property type="entry name" value="MDR_like_2"/>
    <property type="match status" value="1"/>
</dbReference>
<dbReference type="SMART" id="SM00829">
    <property type="entry name" value="PKS_ER"/>
    <property type="match status" value="1"/>
</dbReference>
<dbReference type="PROSITE" id="PS01162">
    <property type="entry name" value="QOR_ZETA_CRYSTAL"/>
    <property type="match status" value="1"/>
</dbReference>
<dbReference type="Pfam" id="PF13602">
    <property type="entry name" value="ADH_zinc_N_2"/>
    <property type="match status" value="1"/>
</dbReference>
<accession>A0ABT3R451</accession>
<dbReference type="InterPro" id="IPR036291">
    <property type="entry name" value="NAD(P)-bd_dom_sf"/>
</dbReference>
<proteinExistence type="predicted"/>
<comment type="caution">
    <text evidence="4">The sequence shown here is derived from an EMBL/GenBank/DDBJ whole genome shotgun (WGS) entry which is preliminary data.</text>
</comment>
<dbReference type="Proteomes" id="UP001300261">
    <property type="component" value="Unassembled WGS sequence"/>
</dbReference>
<dbReference type="SUPFAM" id="SSF51735">
    <property type="entry name" value="NAD(P)-binding Rossmann-fold domains"/>
    <property type="match status" value="1"/>
</dbReference>
<feature type="compositionally biased region" description="Basic and acidic residues" evidence="2">
    <location>
        <begin position="294"/>
        <end position="309"/>
    </location>
</feature>
<sequence>MYAVRMHAFGDPDVLQFEEVDKPSPGRKQVLVEVHAASVNPVDWKIREGKYPVVQERDLPIVPGRDIAGKVVELGEDVTDVKIGQQVFAFLDMETGGYGDYVAVNVGYLSPKPRELTMTEAAAVPLAAMTAGQGLFDCGGLRRGQRVLIHGGAGGVGHLAIQLAKTRGAWVATTVSQLDIDFVTRLGADQVVDYESERFEEVVRPVDLVLDLIGGDTQDRSFEVLVSGGRLVSTLNEPDVEKAREYGVRATGFMAKPNGKQLYAIAQFIDQGQIRVEVQRTYPLSQAGQAQEVQKMEHSRGKTVLEVRH</sequence>
<dbReference type="EMBL" id="JAPEVI010000003">
    <property type="protein sequence ID" value="MCX2723973.1"/>
    <property type="molecule type" value="Genomic_DNA"/>
</dbReference>
<evidence type="ECO:0000313" key="5">
    <source>
        <dbReference type="Proteomes" id="UP001300261"/>
    </source>
</evidence>
<dbReference type="InterPro" id="IPR011032">
    <property type="entry name" value="GroES-like_sf"/>
</dbReference>
<keyword evidence="5" id="KW-1185">Reference proteome</keyword>
<name>A0ABT3R451_9HYPH</name>